<feature type="transmembrane region" description="Helical" evidence="1">
    <location>
        <begin position="12"/>
        <end position="34"/>
    </location>
</feature>
<evidence type="ECO:0000313" key="2">
    <source>
        <dbReference type="EMBL" id="CAL1277779.1"/>
    </source>
</evidence>
<dbReference type="Proteomes" id="UP001497382">
    <property type="component" value="Unassembled WGS sequence"/>
</dbReference>
<gene>
    <name evidence="2" type="ORF">LARSCL_LOCUS9403</name>
</gene>
<keyword evidence="1" id="KW-1133">Transmembrane helix</keyword>
<name>A0AAV2A195_9ARAC</name>
<reference evidence="2 3" key="1">
    <citation type="submission" date="2024-04" db="EMBL/GenBank/DDBJ databases">
        <authorList>
            <person name="Rising A."/>
            <person name="Reimegard J."/>
            <person name="Sonavane S."/>
            <person name="Akerstrom W."/>
            <person name="Nylinder S."/>
            <person name="Hedman E."/>
            <person name="Kallberg Y."/>
        </authorList>
    </citation>
    <scope>NUCLEOTIDE SEQUENCE [LARGE SCALE GENOMIC DNA]</scope>
</reference>
<dbReference type="EMBL" id="CAXIEN010000104">
    <property type="protein sequence ID" value="CAL1277779.1"/>
    <property type="molecule type" value="Genomic_DNA"/>
</dbReference>
<evidence type="ECO:0000256" key="1">
    <source>
        <dbReference type="SAM" id="Phobius"/>
    </source>
</evidence>
<proteinExistence type="predicted"/>
<keyword evidence="3" id="KW-1185">Reference proteome</keyword>
<dbReference type="AlphaFoldDB" id="A0AAV2A195"/>
<evidence type="ECO:0000313" key="3">
    <source>
        <dbReference type="Proteomes" id="UP001497382"/>
    </source>
</evidence>
<comment type="caution">
    <text evidence="2">The sequence shown here is derived from an EMBL/GenBank/DDBJ whole genome shotgun (WGS) entry which is preliminary data.</text>
</comment>
<accession>A0AAV2A195</accession>
<organism evidence="2 3">
    <name type="scientific">Larinioides sclopetarius</name>
    <dbReference type="NCBI Taxonomy" id="280406"/>
    <lineage>
        <taxon>Eukaryota</taxon>
        <taxon>Metazoa</taxon>
        <taxon>Ecdysozoa</taxon>
        <taxon>Arthropoda</taxon>
        <taxon>Chelicerata</taxon>
        <taxon>Arachnida</taxon>
        <taxon>Araneae</taxon>
        <taxon>Araneomorphae</taxon>
        <taxon>Entelegynae</taxon>
        <taxon>Araneoidea</taxon>
        <taxon>Araneidae</taxon>
        <taxon>Larinioides</taxon>
    </lineage>
</organism>
<keyword evidence="1" id="KW-0472">Membrane</keyword>
<protein>
    <submittedName>
        <fullName evidence="2">Uncharacterized protein</fullName>
    </submittedName>
</protein>
<keyword evidence="1" id="KW-0812">Transmembrane</keyword>
<sequence>MSFQWVNFSLQYLQYLLFANCGCYLSCKICLFLCKDINFLKTIRQYVVFHPIDWSFFYKFDFLLTSLDWMHSYNFSSSRFLHIFIICNGELLFKLIIFNYLV</sequence>
<feature type="transmembrane region" description="Helical" evidence="1">
    <location>
        <begin position="80"/>
        <end position="101"/>
    </location>
</feature>